<reference evidence="2" key="1">
    <citation type="submission" date="2023-08" db="EMBL/GenBank/DDBJ databases">
        <authorList>
            <person name="Alioto T."/>
            <person name="Alioto T."/>
            <person name="Gomez Garrido J."/>
        </authorList>
    </citation>
    <scope>NUCLEOTIDE SEQUENCE</scope>
</reference>
<evidence type="ECO:0000313" key="3">
    <source>
        <dbReference type="Proteomes" id="UP001178508"/>
    </source>
</evidence>
<gene>
    <name evidence="2" type="ORF">XNOV1_A001835</name>
</gene>
<feature type="region of interest" description="Disordered" evidence="1">
    <location>
        <begin position="65"/>
        <end position="85"/>
    </location>
</feature>
<dbReference type="Proteomes" id="UP001178508">
    <property type="component" value="Chromosome 18"/>
</dbReference>
<evidence type="ECO:0000256" key="1">
    <source>
        <dbReference type="SAM" id="MobiDB-lite"/>
    </source>
</evidence>
<proteinExistence type="predicted"/>
<sequence>MEDLQLQKSILDLVEEVKALRLLNAEKDKRITYLEGRVADLEQYTQVNDVIITGLKIKPRSYARAVTKDGGEEPGEPDADSAEQQVADFLKSKGVELDCKYIEACHPLHRRNGPAVIL</sequence>
<dbReference type="AlphaFoldDB" id="A0AAV1H3M8"/>
<dbReference type="EMBL" id="OY660881">
    <property type="protein sequence ID" value="CAJ1079909.1"/>
    <property type="molecule type" value="Genomic_DNA"/>
</dbReference>
<feature type="compositionally biased region" description="Acidic residues" evidence="1">
    <location>
        <begin position="72"/>
        <end position="81"/>
    </location>
</feature>
<accession>A0AAV1H3M8</accession>
<protein>
    <submittedName>
        <fullName evidence="2">Uncharacterized protein</fullName>
    </submittedName>
</protein>
<name>A0AAV1H3M8_XYRNO</name>
<evidence type="ECO:0000313" key="2">
    <source>
        <dbReference type="EMBL" id="CAJ1079909.1"/>
    </source>
</evidence>
<organism evidence="2 3">
    <name type="scientific">Xyrichtys novacula</name>
    <name type="common">Pearly razorfish</name>
    <name type="synonym">Hemipteronotus novacula</name>
    <dbReference type="NCBI Taxonomy" id="13765"/>
    <lineage>
        <taxon>Eukaryota</taxon>
        <taxon>Metazoa</taxon>
        <taxon>Chordata</taxon>
        <taxon>Craniata</taxon>
        <taxon>Vertebrata</taxon>
        <taxon>Euteleostomi</taxon>
        <taxon>Actinopterygii</taxon>
        <taxon>Neopterygii</taxon>
        <taxon>Teleostei</taxon>
        <taxon>Neoteleostei</taxon>
        <taxon>Acanthomorphata</taxon>
        <taxon>Eupercaria</taxon>
        <taxon>Labriformes</taxon>
        <taxon>Labridae</taxon>
        <taxon>Xyrichtys</taxon>
    </lineage>
</organism>
<keyword evidence="3" id="KW-1185">Reference proteome</keyword>